<sequence length="117" mass="13115">MKSKSLLFIGIILLVAGILIKKMTTMDAVGLVAIITGATCKLIYIVFKIKNGEYKPGTELYLLALGLLLFFTGIYLRGIQQNLIQPIYLIVSGITLKIIFIIKFIQIIRLNRKKELS</sequence>
<accession>A0ABW3BMU8</accession>
<proteinExistence type="predicted"/>
<dbReference type="RefSeq" id="WP_379938610.1">
    <property type="nucleotide sequence ID" value="NZ_JBHTIB010000002.1"/>
</dbReference>
<reference evidence="3" key="1">
    <citation type="journal article" date="2019" name="Int. J. Syst. Evol. Microbiol.">
        <title>The Global Catalogue of Microorganisms (GCM) 10K type strain sequencing project: providing services to taxonomists for standard genome sequencing and annotation.</title>
        <authorList>
            <consortium name="The Broad Institute Genomics Platform"/>
            <consortium name="The Broad Institute Genome Sequencing Center for Infectious Disease"/>
            <person name="Wu L."/>
            <person name="Ma J."/>
        </authorList>
    </citation>
    <scope>NUCLEOTIDE SEQUENCE [LARGE SCALE GENOMIC DNA]</scope>
    <source>
        <strain evidence="3">CCUG 60529</strain>
    </source>
</reference>
<feature type="transmembrane region" description="Helical" evidence="1">
    <location>
        <begin position="83"/>
        <end position="105"/>
    </location>
</feature>
<protein>
    <submittedName>
        <fullName evidence="2">Uncharacterized protein</fullName>
    </submittedName>
</protein>
<keyword evidence="3" id="KW-1185">Reference proteome</keyword>
<dbReference type="Proteomes" id="UP001597011">
    <property type="component" value="Unassembled WGS sequence"/>
</dbReference>
<keyword evidence="1" id="KW-1133">Transmembrane helix</keyword>
<evidence type="ECO:0000313" key="3">
    <source>
        <dbReference type="Proteomes" id="UP001597011"/>
    </source>
</evidence>
<comment type="caution">
    <text evidence="2">The sequence shown here is derived from an EMBL/GenBank/DDBJ whole genome shotgun (WGS) entry which is preliminary data.</text>
</comment>
<keyword evidence="1" id="KW-0472">Membrane</keyword>
<keyword evidence="1" id="KW-0812">Transmembrane</keyword>
<evidence type="ECO:0000313" key="2">
    <source>
        <dbReference type="EMBL" id="MFD0834364.1"/>
    </source>
</evidence>
<gene>
    <name evidence="2" type="ORF">ACFQ0I_01200</name>
</gene>
<feature type="transmembrane region" description="Helical" evidence="1">
    <location>
        <begin position="28"/>
        <end position="47"/>
    </location>
</feature>
<dbReference type="EMBL" id="JBHTIB010000002">
    <property type="protein sequence ID" value="MFD0834364.1"/>
    <property type="molecule type" value="Genomic_DNA"/>
</dbReference>
<organism evidence="2 3">
    <name type="scientific">Mariniflexile aquimaris</name>
    <dbReference type="NCBI Taxonomy" id="881009"/>
    <lineage>
        <taxon>Bacteria</taxon>
        <taxon>Pseudomonadati</taxon>
        <taxon>Bacteroidota</taxon>
        <taxon>Flavobacteriia</taxon>
        <taxon>Flavobacteriales</taxon>
        <taxon>Flavobacteriaceae</taxon>
        <taxon>Mariniflexile</taxon>
    </lineage>
</organism>
<name>A0ABW3BMU8_9FLAO</name>
<feature type="transmembrane region" description="Helical" evidence="1">
    <location>
        <begin position="59"/>
        <end position="77"/>
    </location>
</feature>
<evidence type="ECO:0000256" key="1">
    <source>
        <dbReference type="SAM" id="Phobius"/>
    </source>
</evidence>